<keyword evidence="5" id="KW-1185">Reference proteome</keyword>
<name>A0A2B7ZHK3_9EURO</name>
<dbReference type="PANTHER" id="PTHR40621:SF6">
    <property type="entry name" value="AP-1-LIKE TRANSCRIPTION FACTOR YAP1-RELATED"/>
    <property type="match status" value="1"/>
</dbReference>
<evidence type="ECO:0000256" key="1">
    <source>
        <dbReference type="ARBA" id="ARBA00004123"/>
    </source>
</evidence>
<evidence type="ECO:0000313" key="5">
    <source>
        <dbReference type="Proteomes" id="UP000226031"/>
    </source>
</evidence>
<dbReference type="AlphaFoldDB" id="A0A2B7ZHK3"/>
<feature type="region of interest" description="Disordered" evidence="3">
    <location>
        <begin position="1"/>
        <end position="117"/>
    </location>
</feature>
<dbReference type="GO" id="GO:0090575">
    <property type="term" value="C:RNA polymerase II transcription regulator complex"/>
    <property type="evidence" value="ECO:0007669"/>
    <property type="project" value="TreeGrafter"/>
</dbReference>
<keyword evidence="2" id="KW-0539">Nucleus</keyword>
<dbReference type="PANTHER" id="PTHR40621">
    <property type="entry name" value="TRANSCRIPTION FACTOR KAPC-RELATED"/>
    <property type="match status" value="1"/>
</dbReference>
<comment type="caution">
    <text evidence="4">The sequence shown here is derived from an EMBL/GenBank/DDBJ whole genome shotgun (WGS) entry which is preliminary data.</text>
</comment>
<dbReference type="VEuPathDB" id="FungiDB:EMCG_09420"/>
<dbReference type="Proteomes" id="UP000226031">
    <property type="component" value="Unassembled WGS sequence"/>
</dbReference>
<dbReference type="GO" id="GO:0001228">
    <property type="term" value="F:DNA-binding transcription activator activity, RNA polymerase II-specific"/>
    <property type="evidence" value="ECO:0007669"/>
    <property type="project" value="TreeGrafter"/>
</dbReference>
<evidence type="ECO:0000256" key="2">
    <source>
        <dbReference type="ARBA" id="ARBA00023242"/>
    </source>
</evidence>
<evidence type="ECO:0008006" key="6">
    <source>
        <dbReference type="Google" id="ProtNLM"/>
    </source>
</evidence>
<dbReference type="InterPro" id="IPR046347">
    <property type="entry name" value="bZIP_sf"/>
</dbReference>
<dbReference type="SUPFAM" id="SSF57959">
    <property type="entry name" value="Leucine zipper domain"/>
    <property type="match status" value="1"/>
</dbReference>
<dbReference type="InterPro" id="IPR050936">
    <property type="entry name" value="AP-1-like"/>
</dbReference>
<comment type="subcellular location">
    <subcellularLocation>
        <location evidence="1">Nucleus</location>
    </subcellularLocation>
</comment>
<feature type="compositionally biased region" description="Basic and acidic residues" evidence="3">
    <location>
        <begin position="22"/>
        <end position="48"/>
    </location>
</feature>
<dbReference type="Gene3D" id="1.20.5.170">
    <property type="match status" value="1"/>
</dbReference>
<accession>A0A2B7ZHK3</accession>
<gene>
    <name evidence="4" type="ORF">GX50_04088</name>
</gene>
<proteinExistence type="predicted"/>
<dbReference type="EMBL" id="PDND01000072">
    <property type="protein sequence ID" value="PGH33105.1"/>
    <property type="molecule type" value="Genomic_DNA"/>
</dbReference>
<protein>
    <recommendedName>
        <fullName evidence="6">BZIP domain-containing protein</fullName>
    </recommendedName>
</protein>
<organism evidence="4 5">
    <name type="scientific">[Emmonsia] crescens</name>
    <dbReference type="NCBI Taxonomy" id="73230"/>
    <lineage>
        <taxon>Eukaryota</taxon>
        <taxon>Fungi</taxon>
        <taxon>Dikarya</taxon>
        <taxon>Ascomycota</taxon>
        <taxon>Pezizomycotina</taxon>
        <taxon>Eurotiomycetes</taxon>
        <taxon>Eurotiomycetidae</taxon>
        <taxon>Onygenales</taxon>
        <taxon>Ajellomycetaceae</taxon>
        <taxon>Emergomyces</taxon>
    </lineage>
</organism>
<sequence length="420" mass="47228">MSATLQKPPASPNPYNDTLESLWRRAKEKLPFSKRESDDIEGENKSLPEEEEEEEEEARRTYVFSEIVPLIPPEPEEEAGGEGYDTSKSAHSRRREQAAADSDDNTQSRNHRQRKEKYIKSLEQELLQLRDESSSTQSETYQVAEENSILRDIMIAHGIPLPGTAPRPEDQWLYDNPMATVSVIGSPGFGQRLHVSISDAPVQPAEVFPPGFGVPDSPTAEQPVISVVDRTKHFMVSQDNHNHNNISQPYLSPPADFNGSDRLGSSLSPQPIHGFSHPYGLDATQVGVDFVLFMERCCIYHAHQPHNLEEPTGHAFTVLAPILTTAPPVLDDCTTWQIPASELDRLLELSSALKLDGELTPVQMWTRIKQHPLFHKLDPERLRQLSNILIDGVQCFGFGATFEEEFFTRALNEVFDTLRD</sequence>
<reference evidence="4 5" key="1">
    <citation type="submission" date="2017-10" db="EMBL/GenBank/DDBJ databases">
        <title>Comparative genomics in systemic dimorphic fungi from Ajellomycetaceae.</title>
        <authorList>
            <person name="Munoz J.F."/>
            <person name="Mcewen J.G."/>
            <person name="Clay O.K."/>
            <person name="Cuomo C.A."/>
        </authorList>
    </citation>
    <scope>NUCLEOTIDE SEQUENCE [LARGE SCALE GENOMIC DNA]</scope>
    <source>
        <strain evidence="4 5">UAMH4076</strain>
    </source>
</reference>
<dbReference type="GO" id="GO:0000976">
    <property type="term" value="F:transcription cis-regulatory region binding"/>
    <property type="evidence" value="ECO:0007669"/>
    <property type="project" value="InterPro"/>
</dbReference>
<dbReference type="CDD" id="cd14688">
    <property type="entry name" value="bZIP_YAP"/>
    <property type="match status" value="1"/>
</dbReference>
<evidence type="ECO:0000256" key="3">
    <source>
        <dbReference type="SAM" id="MobiDB-lite"/>
    </source>
</evidence>
<evidence type="ECO:0000313" key="4">
    <source>
        <dbReference type="EMBL" id="PGH33105.1"/>
    </source>
</evidence>